<feature type="signal peptide" evidence="2">
    <location>
        <begin position="1"/>
        <end position="25"/>
    </location>
</feature>
<feature type="domain" description="Cupin type-1" evidence="3">
    <location>
        <begin position="32"/>
        <end position="173"/>
    </location>
</feature>
<dbReference type="InterPro" id="IPR051610">
    <property type="entry name" value="GPI/OXD"/>
</dbReference>
<evidence type="ECO:0000256" key="2">
    <source>
        <dbReference type="SAM" id="SignalP"/>
    </source>
</evidence>
<evidence type="ECO:0000256" key="1">
    <source>
        <dbReference type="ARBA" id="ARBA00022723"/>
    </source>
</evidence>
<gene>
    <name evidence="4" type="ORF">WJX73_000325</name>
</gene>
<keyword evidence="1" id="KW-0479">Metal-binding</keyword>
<evidence type="ECO:0000313" key="5">
    <source>
        <dbReference type="Proteomes" id="UP001465755"/>
    </source>
</evidence>
<sequence length="390" mass="41220">MKHRTALVVGLLCVSLALQRAGVAGQRLTAEFEEVQHFPGGSIQTSNTNTFPESSTISGSLVNLTAGGLREPHWHTPSEWAFVLSGTCRVTLVVAGSDHPAESWDFIQGDAWAFPSNAGHTILGLQDGCVYVAAYNSGSFDEISDSLGLSAWLTTVPAARLAQALNTSVANTALPNQGSSPILQGDLEALTAGQINAPLLATEASAFGQADQLQITANSHRFPVTYGVKPTITATGAGYIRQVDSTYFTSGVNFSGGIVRQDPGSLRQLHWHLEADEWQFGINGTLEVYAVTNQGQVLNGTLREGQAGFIPRGAGHYLYNPTSEPAYFAVVFNNAKFSTTSLPGFIGNLPLEYLAATLDVPANTLKSWNIAKAQELAAPQSTPSAVNTAG</sequence>
<comment type="caution">
    <text evidence="4">The sequence shown here is derived from an EMBL/GenBank/DDBJ whole genome shotgun (WGS) entry which is preliminary data.</text>
</comment>
<dbReference type="EMBL" id="JALJOQ010000030">
    <property type="protein sequence ID" value="KAK9807396.1"/>
    <property type="molecule type" value="Genomic_DNA"/>
</dbReference>
<dbReference type="InterPro" id="IPR011051">
    <property type="entry name" value="RmlC_Cupin_sf"/>
</dbReference>
<feature type="chain" id="PRO_5043620838" description="Cupin type-1 domain-containing protein" evidence="2">
    <location>
        <begin position="26"/>
        <end position="390"/>
    </location>
</feature>
<dbReference type="GO" id="GO:0046872">
    <property type="term" value="F:metal ion binding"/>
    <property type="evidence" value="ECO:0007669"/>
    <property type="project" value="UniProtKB-KW"/>
</dbReference>
<feature type="domain" description="Cupin type-1" evidence="3">
    <location>
        <begin position="222"/>
        <end position="366"/>
    </location>
</feature>
<dbReference type="PANTHER" id="PTHR35848">
    <property type="entry name" value="OXALATE-BINDING PROTEIN"/>
    <property type="match status" value="1"/>
</dbReference>
<evidence type="ECO:0000259" key="3">
    <source>
        <dbReference type="SMART" id="SM00835"/>
    </source>
</evidence>
<dbReference type="Proteomes" id="UP001465755">
    <property type="component" value="Unassembled WGS sequence"/>
</dbReference>
<dbReference type="PANTHER" id="PTHR35848:SF9">
    <property type="entry name" value="SLL1358 PROTEIN"/>
    <property type="match status" value="1"/>
</dbReference>
<dbReference type="SMART" id="SM00835">
    <property type="entry name" value="Cupin_1"/>
    <property type="match status" value="2"/>
</dbReference>
<reference evidence="4 5" key="1">
    <citation type="journal article" date="2024" name="Nat. Commun.">
        <title>Phylogenomics reveals the evolutionary origins of lichenization in chlorophyte algae.</title>
        <authorList>
            <person name="Puginier C."/>
            <person name="Libourel C."/>
            <person name="Otte J."/>
            <person name="Skaloud P."/>
            <person name="Haon M."/>
            <person name="Grisel S."/>
            <person name="Petersen M."/>
            <person name="Berrin J.G."/>
            <person name="Delaux P.M."/>
            <person name="Dal Grande F."/>
            <person name="Keller J."/>
        </authorList>
    </citation>
    <scope>NUCLEOTIDE SEQUENCE [LARGE SCALE GENOMIC DNA]</scope>
    <source>
        <strain evidence="4 5">SAG 2036</strain>
    </source>
</reference>
<dbReference type="Gene3D" id="2.60.120.10">
    <property type="entry name" value="Jelly Rolls"/>
    <property type="match status" value="2"/>
</dbReference>
<dbReference type="InterPro" id="IPR014710">
    <property type="entry name" value="RmlC-like_jellyroll"/>
</dbReference>
<protein>
    <recommendedName>
        <fullName evidence="3">Cupin type-1 domain-containing protein</fullName>
    </recommendedName>
</protein>
<dbReference type="SUPFAM" id="SSF51182">
    <property type="entry name" value="RmlC-like cupins"/>
    <property type="match status" value="1"/>
</dbReference>
<dbReference type="Pfam" id="PF00190">
    <property type="entry name" value="Cupin_1"/>
    <property type="match status" value="2"/>
</dbReference>
<dbReference type="AlphaFoldDB" id="A0AAW1PD46"/>
<proteinExistence type="predicted"/>
<keyword evidence="5" id="KW-1185">Reference proteome</keyword>
<name>A0AAW1PD46_9CHLO</name>
<keyword evidence="2" id="KW-0732">Signal</keyword>
<dbReference type="InterPro" id="IPR006045">
    <property type="entry name" value="Cupin_1"/>
</dbReference>
<accession>A0AAW1PD46</accession>
<evidence type="ECO:0000313" key="4">
    <source>
        <dbReference type="EMBL" id="KAK9807396.1"/>
    </source>
</evidence>
<organism evidence="4 5">
    <name type="scientific">Symbiochloris irregularis</name>
    <dbReference type="NCBI Taxonomy" id="706552"/>
    <lineage>
        <taxon>Eukaryota</taxon>
        <taxon>Viridiplantae</taxon>
        <taxon>Chlorophyta</taxon>
        <taxon>core chlorophytes</taxon>
        <taxon>Trebouxiophyceae</taxon>
        <taxon>Trebouxiales</taxon>
        <taxon>Trebouxiaceae</taxon>
        <taxon>Symbiochloris</taxon>
    </lineage>
</organism>